<dbReference type="PANTHER" id="PTHR46558">
    <property type="entry name" value="TRACRIPTIONAL REGULATORY PROTEIN-RELATED-RELATED"/>
    <property type="match status" value="1"/>
</dbReference>
<dbReference type="GO" id="GO:0003677">
    <property type="term" value="F:DNA binding"/>
    <property type="evidence" value="ECO:0007669"/>
    <property type="project" value="UniProtKB-KW"/>
</dbReference>
<evidence type="ECO:0000256" key="1">
    <source>
        <dbReference type="ARBA" id="ARBA00023125"/>
    </source>
</evidence>
<dbReference type="RefSeq" id="WP_311816573.1">
    <property type="nucleotide sequence ID" value="NZ_JARPXG010000006.1"/>
</dbReference>
<evidence type="ECO:0000313" key="4">
    <source>
        <dbReference type="Proteomes" id="UP001254770"/>
    </source>
</evidence>
<dbReference type="CDD" id="cd00093">
    <property type="entry name" value="HTH_XRE"/>
    <property type="match status" value="1"/>
</dbReference>
<dbReference type="PROSITE" id="PS50943">
    <property type="entry name" value="HTH_CROC1"/>
    <property type="match status" value="1"/>
</dbReference>
<comment type="caution">
    <text evidence="3">The sequence shown here is derived from an EMBL/GenBank/DDBJ whole genome shotgun (WGS) entry which is preliminary data.</text>
</comment>
<evidence type="ECO:0000259" key="2">
    <source>
        <dbReference type="PROSITE" id="PS50943"/>
    </source>
</evidence>
<reference evidence="3" key="1">
    <citation type="submission" date="2023-03" db="EMBL/GenBank/DDBJ databases">
        <authorList>
            <person name="Shen W."/>
            <person name="Cai J."/>
        </authorList>
    </citation>
    <scope>NUCLEOTIDE SEQUENCE</scope>
    <source>
        <strain evidence="3">Y15</strain>
    </source>
</reference>
<evidence type="ECO:0000313" key="3">
    <source>
        <dbReference type="EMBL" id="MDT2543173.1"/>
    </source>
</evidence>
<accession>A0AAW8T1R0</accession>
<dbReference type="SUPFAM" id="SSF47413">
    <property type="entry name" value="lambda repressor-like DNA-binding domains"/>
    <property type="match status" value="1"/>
</dbReference>
<dbReference type="EMBL" id="JARPXL010000001">
    <property type="protein sequence ID" value="MDT2543173.1"/>
    <property type="molecule type" value="Genomic_DNA"/>
</dbReference>
<dbReference type="AlphaFoldDB" id="A0AAW8T1R0"/>
<dbReference type="Gene3D" id="1.10.260.40">
    <property type="entry name" value="lambda repressor-like DNA-binding domains"/>
    <property type="match status" value="1"/>
</dbReference>
<organism evidence="3 4">
    <name type="scientific">Enterococcus raffinosus</name>
    <dbReference type="NCBI Taxonomy" id="71452"/>
    <lineage>
        <taxon>Bacteria</taxon>
        <taxon>Bacillati</taxon>
        <taxon>Bacillota</taxon>
        <taxon>Bacilli</taxon>
        <taxon>Lactobacillales</taxon>
        <taxon>Enterococcaceae</taxon>
        <taxon>Enterococcus</taxon>
    </lineage>
</organism>
<sequence length="110" mass="12358">MTVGERIAKLRERRGLSQAQLAKELKVGTSTLGMWETGKRGLKDDTLKMIAEYFNVSSDYLLGIDSKSVAPSNFKAETVAAHIDDDVSDEQMEDILNYIDFIKQKNSKKD</sequence>
<protein>
    <submittedName>
        <fullName evidence="3">Helix-turn-helix transcriptional regulator</fullName>
    </submittedName>
</protein>
<name>A0AAW8T1R0_9ENTE</name>
<proteinExistence type="predicted"/>
<dbReference type="InterPro" id="IPR010982">
    <property type="entry name" value="Lambda_DNA-bd_dom_sf"/>
</dbReference>
<dbReference type="InterPro" id="IPR001387">
    <property type="entry name" value="Cro/C1-type_HTH"/>
</dbReference>
<dbReference type="Proteomes" id="UP001254770">
    <property type="component" value="Unassembled WGS sequence"/>
</dbReference>
<keyword evidence="1" id="KW-0238">DNA-binding</keyword>
<dbReference type="Pfam" id="PF01381">
    <property type="entry name" value="HTH_3"/>
    <property type="match status" value="1"/>
</dbReference>
<feature type="domain" description="HTH cro/C1-type" evidence="2">
    <location>
        <begin position="7"/>
        <end position="61"/>
    </location>
</feature>
<gene>
    <name evidence="3" type="ORF">P7D69_02290</name>
</gene>
<dbReference type="SMART" id="SM00530">
    <property type="entry name" value="HTH_XRE"/>
    <property type="match status" value="1"/>
</dbReference>
<dbReference type="PANTHER" id="PTHR46558:SF11">
    <property type="entry name" value="HTH-TYPE TRANSCRIPTIONAL REGULATOR XRE"/>
    <property type="match status" value="1"/>
</dbReference>